<feature type="compositionally biased region" description="Polar residues" evidence="2">
    <location>
        <begin position="1605"/>
        <end position="1615"/>
    </location>
</feature>
<dbReference type="InterPro" id="IPR028267">
    <property type="entry name" value="Pianissimo_N"/>
</dbReference>
<dbReference type="Pfam" id="PF14663">
    <property type="entry name" value="RasGEF_N_2"/>
    <property type="match status" value="1"/>
</dbReference>
<dbReference type="Pfam" id="PF14664">
    <property type="entry name" value="RICTOR_N"/>
    <property type="match status" value="1"/>
</dbReference>
<dbReference type="SMART" id="SM01303">
    <property type="entry name" value="RasGEF_N_2"/>
    <property type="match status" value="1"/>
</dbReference>
<evidence type="ECO:0000313" key="7">
    <source>
        <dbReference type="Proteomes" id="UP001151518"/>
    </source>
</evidence>
<evidence type="ECO:0000313" key="6">
    <source>
        <dbReference type="EMBL" id="KAJ2679537.1"/>
    </source>
</evidence>
<evidence type="ECO:0000256" key="1">
    <source>
        <dbReference type="ARBA" id="ARBA00008878"/>
    </source>
</evidence>
<sequence>MNPNLKSVPVSALTAGAAEAAEAVAAVTATATTAAATTTTPATTVVAAGADTIAGMEDWASLDYLSEGVFGSIDGRARSTSGSTIYRTGTGIHTGSSDFASSATSYPFDSYGSTGVDQRLRGGSAPYIQTGFAQEDCIVRLENCSESSEPDKVDECLSELVVFLDRQANTRTQNREEPALYPDVVVRSLSHHLPRLLSHFKWYIRARTYKLLRRLPSPRLLAYCWQYLELCIMHTLAREDSAHEEREQSLKFIRWTMRFSEDLWIVEPPVLKALMVVSEQADDKMRNICLETLCEVLALAPKRLWYVNGIRTLTQAALDGPWSISISIACSLALIFDKPETRKFIHPGITLGGVTSALTEPVGKDPMLAERAKVAAFMLAQFLKSWSGIQYFLSDNRKVIKALVEALSMADSNGKIILAMLLELFGLSDDFDTVQFEQQPRFDVELLSPFHLPAYAITQGAARTRLLPVDYMRTLLLMLFVDEGLVEALVAVSLESAQPDIVDASATLLKWLSQHPHVPLPEKYVSRFQKLDLLVNNAMAENAKRSLNAKRIICKIESIPSLSMGQLPSQQMDSWATCLSSSTFYRQFLCQRRLRQQIGSQDKQRTRRSSHTNKSDIDCTISPEAASALSSLLSAGSIISKSSTPFGNASAISGSKGLAAGLKDNAARVLRSSASTGNLKAAAASALTPSAASNVNLTMLGPLNEGPSTPKGEHSVGDFDNTSYRGRCSLDITRNLPQHQQLLLQQQQQQQQQQLLPHILRGLVTQSGGRSTYAYNTSSAMGSPYVHVENTGLALAPSMTIGNNSNTSVATAASTYSQITSSTVNLPGASSEVVGTPMHLSFINTANTNTNSGNGSGAISLNSNSNNNSSSATLGTMAGGSNTGLITPLSAVPGPAPPLITRTRTKSRSRSRNSIVIVNSSGVEETPLSSLIQDSRVITEENPMRWDWDVVRTVILGHISQSRRLPEEVTATGFLSRLSLFFHPSSLEFCDLSRTTSNEEYLEIGRQLIRILISSADGLLLIDESNLLSGIVDEIRKQNSYARKQSRDESCFSFARLQMTMSPGYFHFLSEIEHSLGGDSLLERNRLFDAYYQVVELPDQVLLVQYILSSMNYCASESHARNILRKVASAPHEPLRLLVPGFLLYLASASPCQPGSVSAWAIEVLLSLVYDASPAVRSAAAQCLVLAIDLAHENPHLDRGESDARIGHLLDLQPMFDLAVITDIRPLVLRVIGTERGYMYLKEQGMIDSEMEAWGAMEGIFYVQSIELDISRALAFGPLFSSTPDGAMVMTTSSQTPPTPAHLFGELVKSAGGRNFLLGFGIPRLLFETLDNIPWNSSLSADVTGLKATLWAIGAIGASRDGFLMLQPYDAIGKIQQVARETTSLSIKGTCLYAMALLSRSSFAAEVFQEKGWLLCSSCYGHYEFAVPKRLELILDAQGWASGGILDNTYVFSEGPLREPDVTDDLDSVQKEIIESVILMSNHVMVNTASKTLMRLRTSHPHYFRLLPLYCKAMHLVSKYRYRLSTRRFLYDIFDVNLASLHAEMLETATNSVLEYAEGNSRSLDQGGFRRFSSSFSSPLSLAVQNRSASGSKPGDSDNQRKRASTLQEYSSVPTSVFPRRPTNGMLLDSIRPSGNNARAAPR</sequence>
<feature type="domain" description="Rapamycin-insensitive companion of mTOR middle" evidence="3">
    <location>
        <begin position="923"/>
        <end position="1149"/>
    </location>
</feature>
<organism evidence="6 7">
    <name type="scientific">Coemansia spiralis</name>
    <dbReference type="NCBI Taxonomy" id="417178"/>
    <lineage>
        <taxon>Eukaryota</taxon>
        <taxon>Fungi</taxon>
        <taxon>Fungi incertae sedis</taxon>
        <taxon>Zoopagomycota</taxon>
        <taxon>Kickxellomycotina</taxon>
        <taxon>Kickxellomycetes</taxon>
        <taxon>Kickxellales</taxon>
        <taxon>Kickxellaceae</taxon>
        <taxon>Coemansia</taxon>
    </lineage>
</organism>
<dbReference type="GO" id="GO:0031932">
    <property type="term" value="C:TORC2 complex"/>
    <property type="evidence" value="ECO:0007669"/>
    <property type="project" value="InterPro"/>
</dbReference>
<dbReference type="SMART" id="SM01308">
    <property type="entry name" value="RICTOR_N"/>
    <property type="match status" value="1"/>
</dbReference>
<dbReference type="OrthoDB" id="271111at2759"/>
<evidence type="ECO:0000256" key="2">
    <source>
        <dbReference type="SAM" id="MobiDB-lite"/>
    </source>
</evidence>
<comment type="similarity">
    <text evidence="1">Belongs to the RICTOR family.</text>
</comment>
<dbReference type="InterPro" id="IPR029452">
    <property type="entry name" value="RICTOR_V"/>
</dbReference>
<dbReference type="InterPro" id="IPR016024">
    <property type="entry name" value="ARM-type_fold"/>
</dbReference>
<gene>
    <name evidence="6" type="ORF">GGI25_001460</name>
</gene>
<evidence type="ECO:0000259" key="3">
    <source>
        <dbReference type="SMART" id="SM01307"/>
    </source>
</evidence>
<name>A0A9W8L026_9FUNG</name>
<feature type="region of interest" description="Disordered" evidence="2">
    <location>
        <begin position="1583"/>
        <end position="1643"/>
    </location>
</feature>
<evidence type="ECO:0000259" key="4">
    <source>
        <dbReference type="SMART" id="SM01308"/>
    </source>
</evidence>
<dbReference type="SUPFAM" id="SSF48371">
    <property type="entry name" value="ARM repeat"/>
    <property type="match status" value="1"/>
</dbReference>
<dbReference type="Pfam" id="PF14666">
    <property type="entry name" value="RICTOR_M"/>
    <property type="match status" value="1"/>
</dbReference>
<dbReference type="GO" id="GO:0038203">
    <property type="term" value="P:TORC2 signaling"/>
    <property type="evidence" value="ECO:0007669"/>
    <property type="project" value="TreeGrafter"/>
</dbReference>
<dbReference type="InterPro" id="IPR028268">
    <property type="entry name" value="Pianissimo_fam"/>
</dbReference>
<feature type="domain" description="Rapamycin-insensitive companion of mTOR N-terminal" evidence="4">
    <location>
        <begin position="164"/>
        <end position="521"/>
    </location>
</feature>
<dbReference type="InterPro" id="IPR029451">
    <property type="entry name" value="RICTOR_M"/>
</dbReference>
<dbReference type="SMART" id="SM01307">
    <property type="entry name" value="RICTOR_M"/>
    <property type="match status" value="1"/>
</dbReference>
<feature type="domain" description="Rapamycin-insensitive companion of mTOR" evidence="5">
    <location>
        <begin position="1343"/>
        <end position="1415"/>
    </location>
</feature>
<dbReference type="EMBL" id="JANBTW010000011">
    <property type="protein sequence ID" value="KAJ2679537.1"/>
    <property type="molecule type" value="Genomic_DNA"/>
</dbReference>
<evidence type="ECO:0000259" key="5">
    <source>
        <dbReference type="SMART" id="SM01310"/>
    </source>
</evidence>
<dbReference type="PANTHER" id="PTHR13298:SF11">
    <property type="entry name" value="RAPAMYCIN-INSENSITIVE COMPANION OF MTOR"/>
    <property type="match status" value="1"/>
</dbReference>
<proteinExistence type="inferred from homology"/>
<dbReference type="SMART" id="SM01310">
    <property type="entry name" value="RICTOR_V"/>
    <property type="match status" value="1"/>
</dbReference>
<protein>
    <submittedName>
        <fullName evidence="6">Uncharacterized protein</fullName>
    </submittedName>
</protein>
<dbReference type="PANTHER" id="PTHR13298">
    <property type="entry name" value="CYTOSOLIC REGULATOR PIANISSIMO"/>
    <property type="match status" value="1"/>
</dbReference>
<comment type="caution">
    <text evidence="6">The sequence shown here is derived from an EMBL/GenBank/DDBJ whole genome shotgun (WGS) entry which is preliminary data.</text>
</comment>
<feature type="region of interest" description="Disordered" evidence="2">
    <location>
        <begin position="599"/>
        <end position="618"/>
    </location>
</feature>
<dbReference type="Pfam" id="PF14668">
    <property type="entry name" value="RICTOR_V"/>
    <property type="match status" value="1"/>
</dbReference>
<dbReference type="Proteomes" id="UP001151518">
    <property type="component" value="Unassembled WGS sequence"/>
</dbReference>
<accession>A0A9W8L026</accession>
<reference evidence="6" key="1">
    <citation type="submission" date="2022-07" db="EMBL/GenBank/DDBJ databases">
        <title>Phylogenomic reconstructions and comparative analyses of Kickxellomycotina fungi.</title>
        <authorList>
            <person name="Reynolds N.K."/>
            <person name="Stajich J.E."/>
            <person name="Barry K."/>
            <person name="Grigoriev I.V."/>
            <person name="Crous P."/>
            <person name="Smith M.E."/>
        </authorList>
    </citation>
    <scope>NUCLEOTIDE SEQUENCE</scope>
    <source>
        <strain evidence="6">NRRL 3115</strain>
    </source>
</reference>
<dbReference type="InterPro" id="IPR029453">
    <property type="entry name" value="Rictor_IV"/>
</dbReference>